<dbReference type="GO" id="GO:0008441">
    <property type="term" value="F:3'(2'),5'-bisphosphate nucleotidase activity"/>
    <property type="evidence" value="ECO:0007669"/>
    <property type="project" value="TreeGrafter"/>
</dbReference>
<name>A0AAW1TAK5_9CHLO</name>
<keyword evidence="4" id="KW-0378">Hydrolase</keyword>
<dbReference type="GO" id="GO:0000103">
    <property type="term" value="P:sulfate assimilation"/>
    <property type="evidence" value="ECO:0007669"/>
    <property type="project" value="TreeGrafter"/>
</dbReference>
<reference evidence="7 8" key="1">
    <citation type="journal article" date="2024" name="Nat. Commun.">
        <title>Phylogenomics reveals the evolutionary origins of lichenization in chlorophyte algae.</title>
        <authorList>
            <person name="Puginier C."/>
            <person name="Libourel C."/>
            <person name="Otte J."/>
            <person name="Skaloud P."/>
            <person name="Haon M."/>
            <person name="Grisel S."/>
            <person name="Petersen M."/>
            <person name="Berrin J.G."/>
            <person name="Delaux P.M."/>
            <person name="Dal Grande F."/>
            <person name="Keller J."/>
        </authorList>
    </citation>
    <scope>NUCLEOTIDE SEQUENCE [LARGE SCALE GENOMIC DNA]</scope>
    <source>
        <strain evidence="7 8">SAG 2523</strain>
    </source>
</reference>
<organism evidence="7 8">
    <name type="scientific">Apatococcus fuscideae</name>
    <dbReference type="NCBI Taxonomy" id="2026836"/>
    <lineage>
        <taxon>Eukaryota</taxon>
        <taxon>Viridiplantae</taxon>
        <taxon>Chlorophyta</taxon>
        <taxon>core chlorophytes</taxon>
        <taxon>Trebouxiophyceae</taxon>
        <taxon>Chlorellales</taxon>
        <taxon>Chlorellaceae</taxon>
        <taxon>Apatococcus</taxon>
    </lineage>
</organism>
<proteinExistence type="inferred from homology"/>
<accession>A0AAW1TAK5</accession>
<dbReference type="EMBL" id="JALJOV010000199">
    <property type="protein sequence ID" value="KAK9865995.1"/>
    <property type="molecule type" value="Genomic_DNA"/>
</dbReference>
<evidence type="ECO:0000256" key="3">
    <source>
        <dbReference type="ARBA" id="ARBA00022723"/>
    </source>
</evidence>
<keyword evidence="8" id="KW-1185">Reference proteome</keyword>
<keyword evidence="5" id="KW-0460">Magnesium</keyword>
<comment type="cofactor">
    <cofactor evidence="1">
        <name>Mg(2+)</name>
        <dbReference type="ChEBI" id="CHEBI:18420"/>
    </cofactor>
</comment>
<sequence length="82" mass="9061">MTEHRQLEAEVHAACRAVRLAAGLCQKIQRDLKSNEKADKPDASPVTIADYGLQLLADKIPPRSVWTRSRDDRKAQPGLPSA</sequence>
<feature type="region of interest" description="Disordered" evidence="6">
    <location>
        <begin position="62"/>
        <end position="82"/>
    </location>
</feature>
<gene>
    <name evidence="7" type="ORF">WJX84_008532</name>
</gene>
<keyword evidence="3" id="KW-0479">Metal-binding</keyword>
<evidence type="ECO:0000256" key="5">
    <source>
        <dbReference type="ARBA" id="ARBA00022842"/>
    </source>
</evidence>
<dbReference type="Proteomes" id="UP001485043">
    <property type="component" value="Unassembled WGS sequence"/>
</dbReference>
<dbReference type="SUPFAM" id="SSF56655">
    <property type="entry name" value="Carbohydrate phosphatase"/>
    <property type="match status" value="1"/>
</dbReference>
<comment type="similarity">
    <text evidence="2">Belongs to the inositol monophosphatase superfamily.</text>
</comment>
<evidence type="ECO:0000256" key="6">
    <source>
        <dbReference type="SAM" id="MobiDB-lite"/>
    </source>
</evidence>
<evidence type="ECO:0000256" key="4">
    <source>
        <dbReference type="ARBA" id="ARBA00022801"/>
    </source>
</evidence>
<dbReference type="PANTHER" id="PTHR43200:SF6">
    <property type="entry name" value="3'(2'),5'-BISPHOSPHATE NUCLEOTIDASE"/>
    <property type="match status" value="1"/>
</dbReference>
<dbReference type="PANTHER" id="PTHR43200">
    <property type="entry name" value="PHOSPHATASE"/>
    <property type="match status" value="1"/>
</dbReference>
<evidence type="ECO:0000256" key="1">
    <source>
        <dbReference type="ARBA" id="ARBA00001946"/>
    </source>
</evidence>
<evidence type="ECO:0000313" key="7">
    <source>
        <dbReference type="EMBL" id="KAK9865995.1"/>
    </source>
</evidence>
<protein>
    <submittedName>
        <fullName evidence="7">Uncharacterized protein</fullName>
    </submittedName>
</protein>
<evidence type="ECO:0000313" key="8">
    <source>
        <dbReference type="Proteomes" id="UP001485043"/>
    </source>
</evidence>
<dbReference type="GO" id="GO:0046872">
    <property type="term" value="F:metal ion binding"/>
    <property type="evidence" value="ECO:0007669"/>
    <property type="project" value="UniProtKB-KW"/>
</dbReference>
<evidence type="ECO:0000256" key="2">
    <source>
        <dbReference type="ARBA" id="ARBA00009759"/>
    </source>
</evidence>
<comment type="caution">
    <text evidence="7">The sequence shown here is derived from an EMBL/GenBank/DDBJ whole genome shotgun (WGS) entry which is preliminary data.</text>
</comment>
<dbReference type="AlphaFoldDB" id="A0AAW1TAK5"/>
<dbReference type="InterPro" id="IPR051090">
    <property type="entry name" value="Inositol_monoP_superfamily"/>
</dbReference>
<dbReference type="Gene3D" id="3.30.540.10">
    <property type="entry name" value="Fructose-1,6-Bisphosphatase, subunit A, domain 1"/>
    <property type="match status" value="1"/>
</dbReference>